<evidence type="ECO:0000259" key="2">
    <source>
        <dbReference type="Pfam" id="PF13649"/>
    </source>
</evidence>
<sequence>MLCGELGMGVASRYRAAWEGFWREAPEEPGGVFWDADPKVTAALHLALFEPHLADTAMPLVDLGCGNGTQTRYFEECFAQVIGADLSAAALDHARRADPAHGDAYRQLDAAEKGQAEALHAEVGDANVSMRGVLHQCEPADRQALVDGIAALTGRRGRAFLVELSEAARPVLGALAQSPAGPPPKPAPVLRHGIAPGEVADERCPGICAPPGSSCWRPANCLSPPSSSRRTAPGSSCRPSGSWSPGRRDRPHARAVPTPVAPAHRTAPCRALSGRGNNARAP</sequence>
<organism evidence="3 4">
    <name type="scientific">Streptomyces humidus</name>
    <dbReference type="NCBI Taxonomy" id="52259"/>
    <lineage>
        <taxon>Bacteria</taxon>
        <taxon>Bacillati</taxon>
        <taxon>Actinomycetota</taxon>
        <taxon>Actinomycetes</taxon>
        <taxon>Kitasatosporales</taxon>
        <taxon>Streptomycetaceae</taxon>
        <taxon>Streptomyces</taxon>
    </lineage>
</organism>
<dbReference type="Proteomes" id="UP000606194">
    <property type="component" value="Unassembled WGS sequence"/>
</dbReference>
<reference evidence="3" key="2">
    <citation type="submission" date="2020-09" db="EMBL/GenBank/DDBJ databases">
        <authorList>
            <person name="Sun Q."/>
            <person name="Ohkuma M."/>
        </authorList>
    </citation>
    <scope>NUCLEOTIDE SEQUENCE</scope>
    <source>
        <strain evidence="3">JCM 4386</strain>
    </source>
</reference>
<keyword evidence="3" id="KW-0489">Methyltransferase</keyword>
<dbReference type="InterPro" id="IPR041698">
    <property type="entry name" value="Methyltransf_25"/>
</dbReference>
<dbReference type="Pfam" id="PF13649">
    <property type="entry name" value="Methyltransf_25"/>
    <property type="match status" value="1"/>
</dbReference>
<dbReference type="GO" id="GO:0008168">
    <property type="term" value="F:methyltransferase activity"/>
    <property type="evidence" value="ECO:0007669"/>
    <property type="project" value="UniProtKB-KW"/>
</dbReference>
<proteinExistence type="predicted"/>
<reference evidence="3" key="1">
    <citation type="journal article" date="2014" name="Int. J. Syst. Evol. Microbiol.">
        <title>Complete genome sequence of Corynebacterium casei LMG S-19264T (=DSM 44701T), isolated from a smear-ripened cheese.</title>
        <authorList>
            <consortium name="US DOE Joint Genome Institute (JGI-PGF)"/>
            <person name="Walter F."/>
            <person name="Albersmeier A."/>
            <person name="Kalinowski J."/>
            <person name="Ruckert C."/>
        </authorList>
    </citation>
    <scope>NUCLEOTIDE SEQUENCE</scope>
    <source>
        <strain evidence="3">JCM 4386</strain>
    </source>
</reference>
<dbReference type="CDD" id="cd02440">
    <property type="entry name" value="AdoMet_MTases"/>
    <property type="match status" value="1"/>
</dbReference>
<evidence type="ECO:0000313" key="3">
    <source>
        <dbReference type="EMBL" id="GGS03460.1"/>
    </source>
</evidence>
<feature type="region of interest" description="Disordered" evidence="1">
    <location>
        <begin position="222"/>
        <end position="282"/>
    </location>
</feature>
<dbReference type="InterPro" id="IPR029063">
    <property type="entry name" value="SAM-dependent_MTases_sf"/>
</dbReference>
<evidence type="ECO:0000313" key="4">
    <source>
        <dbReference type="Proteomes" id="UP000606194"/>
    </source>
</evidence>
<dbReference type="EMBL" id="BMTL01000020">
    <property type="protein sequence ID" value="GGS03460.1"/>
    <property type="molecule type" value="Genomic_DNA"/>
</dbReference>
<dbReference type="AlphaFoldDB" id="A0A918G019"/>
<feature type="compositionally biased region" description="Polar residues" evidence="1">
    <location>
        <begin position="223"/>
        <end position="243"/>
    </location>
</feature>
<feature type="domain" description="Methyltransferase" evidence="2">
    <location>
        <begin position="61"/>
        <end position="153"/>
    </location>
</feature>
<comment type="caution">
    <text evidence="3">The sequence shown here is derived from an EMBL/GenBank/DDBJ whole genome shotgun (WGS) entry which is preliminary data.</text>
</comment>
<keyword evidence="3" id="KW-0808">Transferase</keyword>
<dbReference type="SUPFAM" id="SSF53335">
    <property type="entry name" value="S-adenosyl-L-methionine-dependent methyltransferases"/>
    <property type="match status" value="1"/>
</dbReference>
<keyword evidence="4" id="KW-1185">Reference proteome</keyword>
<evidence type="ECO:0000256" key="1">
    <source>
        <dbReference type="SAM" id="MobiDB-lite"/>
    </source>
</evidence>
<dbReference type="Gene3D" id="3.40.50.150">
    <property type="entry name" value="Vaccinia Virus protein VP39"/>
    <property type="match status" value="1"/>
</dbReference>
<accession>A0A918G019</accession>
<protein>
    <submittedName>
        <fullName evidence="3">Methyltransferase</fullName>
    </submittedName>
</protein>
<gene>
    <name evidence="3" type="ORF">GCM10010269_47960</name>
</gene>
<name>A0A918G019_9ACTN</name>
<dbReference type="GO" id="GO:0032259">
    <property type="term" value="P:methylation"/>
    <property type="evidence" value="ECO:0007669"/>
    <property type="project" value="UniProtKB-KW"/>
</dbReference>